<organism evidence="3 4">
    <name type="scientific">Hypericibacter adhaerens</name>
    <dbReference type="NCBI Taxonomy" id="2602016"/>
    <lineage>
        <taxon>Bacteria</taxon>
        <taxon>Pseudomonadati</taxon>
        <taxon>Pseudomonadota</taxon>
        <taxon>Alphaproteobacteria</taxon>
        <taxon>Rhodospirillales</taxon>
        <taxon>Dongiaceae</taxon>
        <taxon>Hypericibacter</taxon>
    </lineage>
</organism>
<evidence type="ECO:0000256" key="1">
    <source>
        <dbReference type="SAM" id="Phobius"/>
    </source>
</evidence>
<evidence type="ECO:0000256" key="2">
    <source>
        <dbReference type="SAM" id="SignalP"/>
    </source>
</evidence>
<dbReference type="KEGG" id="hadh:FRZ61_52220"/>
<proteinExistence type="predicted"/>
<evidence type="ECO:0000313" key="4">
    <source>
        <dbReference type="Proteomes" id="UP000325797"/>
    </source>
</evidence>
<dbReference type="EMBL" id="CP042582">
    <property type="protein sequence ID" value="QEX25275.1"/>
    <property type="molecule type" value="Genomic_DNA"/>
</dbReference>
<keyword evidence="2" id="KW-0732">Signal</keyword>
<reference evidence="3 4" key="1">
    <citation type="submission" date="2019-08" db="EMBL/GenBank/DDBJ databases">
        <title>Hyperibacter terrae gen. nov., sp. nov. and Hyperibacter viscosus sp. nov., two new members in the family Rhodospirillaceae isolated from the rhizosphere of Hypericum perforatum.</title>
        <authorList>
            <person name="Noviana Z."/>
        </authorList>
    </citation>
    <scope>NUCLEOTIDE SEQUENCE [LARGE SCALE GENOMIC DNA]</scope>
    <source>
        <strain evidence="3 4">R5959</strain>
    </source>
</reference>
<dbReference type="AlphaFoldDB" id="A0A5J6N816"/>
<keyword evidence="1" id="KW-1133">Transmembrane helix</keyword>
<gene>
    <name evidence="3" type="ORF">FRZ61_52220</name>
</gene>
<keyword evidence="4" id="KW-1185">Reference proteome</keyword>
<sequence>MTAGGTIRWQAPALLLLALLALAGSQSRPAQAAPLIADLSNHLIAITTGFAGTDVLMFGATDGPGDIIVTVRGPLTDVAVRRKERVAGIWVNRDSLTFGLVPSFYAVASSRPIEELLTPELLQRQQVGANNLSLIRPDARPTKVEEFRQALFRVKEQQGLYAPVLGKVSFLGNQLFRTDLRFPSNVPVGSYLIEVMLIRDGRLVSAQTTPLVISKAGLGAAIYQFAHTQSLAYGVSAVLAALLLGWFAYLIFRKI</sequence>
<evidence type="ECO:0000313" key="3">
    <source>
        <dbReference type="EMBL" id="QEX25275.1"/>
    </source>
</evidence>
<dbReference type="RefSeq" id="WP_225309017.1">
    <property type="nucleotide sequence ID" value="NZ_CP042582.1"/>
</dbReference>
<accession>A0A5J6N816</accession>
<protein>
    <recommendedName>
        <fullName evidence="5">TIGR02186 family protein</fullName>
    </recommendedName>
</protein>
<feature type="signal peptide" evidence="2">
    <location>
        <begin position="1"/>
        <end position="32"/>
    </location>
</feature>
<evidence type="ECO:0008006" key="5">
    <source>
        <dbReference type="Google" id="ProtNLM"/>
    </source>
</evidence>
<feature type="transmembrane region" description="Helical" evidence="1">
    <location>
        <begin position="231"/>
        <end position="252"/>
    </location>
</feature>
<feature type="chain" id="PRO_5023918481" description="TIGR02186 family protein" evidence="2">
    <location>
        <begin position="33"/>
        <end position="255"/>
    </location>
</feature>
<dbReference type="Proteomes" id="UP000325797">
    <property type="component" value="Chromosome"/>
</dbReference>
<keyword evidence="1" id="KW-0472">Membrane</keyword>
<dbReference type="Pfam" id="PF09608">
    <property type="entry name" value="Alph_Pro_TM"/>
    <property type="match status" value="1"/>
</dbReference>
<keyword evidence="1" id="KW-0812">Transmembrane</keyword>
<dbReference type="InterPro" id="IPR019088">
    <property type="entry name" value="CHP02186-rel_TM"/>
</dbReference>
<name>A0A5J6N816_9PROT</name>